<keyword evidence="2" id="KW-1185">Reference proteome</keyword>
<dbReference type="Proteomes" id="UP000678393">
    <property type="component" value="Unassembled WGS sequence"/>
</dbReference>
<dbReference type="EMBL" id="CAJHNH020001946">
    <property type="protein sequence ID" value="CAG5125076.1"/>
    <property type="molecule type" value="Genomic_DNA"/>
</dbReference>
<dbReference type="AlphaFoldDB" id="A0A8S3ZDF6"/>
<proteinExistence type="predicted"/>
<accession>A0A8S3ZDF6</accession>
<sequence>MKPLASTVHHPSLRLPRKICGLFDSGFAGGILDVTSMDSDASAALSGNPFSPGGPNSADAAFFDSVVYGDDVAEALFNSLPPHLISSLGAPEDSLNAPKEHFVTDLPATDSLDAFLNLDVMLDQDLTFDGTTDINLLNANPLFEKTVYSLLGLESFSSKQPAFPDLYGQETTAADISG</sequence>
<evidence type="ECO:0000313" key="1">
    <source>
        <dbReference type="EMBL" id="CAG5125076.1"/>
    </source>
</evidence>
<name>A0A8S3ZDF6_9EUPU</name>
<reference evidence="1" key="1">
    <citation type="submission" date="2021-04" db="EMBL/GenBank/DDBJ databases">
        <authorList>
            <consortium name="Molecular Ecology Group"/>
        </authorList>
    </citation>
    <scope>NUCLEOTIDE SEQUENCE</scope>
</reference>
<protein>
    <submittedName>
        <fullName evidence="1">Uncharacterized protein</fullName>
    </submittedName>
</protein>
<gene>
    <name evidence="1" type="ORF">CUNI_LOCUS10634</name>
</gene>
<comment type="caution">
    <text evidence="1">The sequence shown here is derived from an EMBL/GenBank/DDBJ whole genome shotgun (WGS) entry which is preliminary data.</text>
</comment>
<evidence type="ECO:0000313" key="2">
    <source>
        <dbReference type="Proteomes" id="UP000678393"/>
    </source>
</evidence>
<organism evidence="1 2">
    <name type="scientific">Candidula unifasciata</name>
    <dbReference type="NCBI Taxonomy" id="100452"/>
    <lineage>
        <taxon>Eukaryota</taxon>
        <taxon>Metazoa</taxon>
        <taxon>Spiralia</taxon>
        <taxon>Lophotrochozoa</taxon>
        <taxon>Mollusca</taxon>
        <taxon>Gastropoda</taxon>
        <taxon>Heterobranchia</taxon>
        <taxon>Euthyneura</taxon>
        <taxon>Panpulmonata</taxon>
        <taxon>Eupulmonata</taxon>
        <taxon>Stylommatophora</taxon>
        <taxon>Helicina</taxon>
        <taxon>Helicoidea</taxon>
        <taxon>Geomitridae</taxon>
        <taxon>Candidula</taxon>
    </lineage>
</organism>